<gene>
    <name evidence="4" type="ORF">UFOPK2399_01897</name>
</gene>
<dbReference type="EMBL" id="CAEZXP010000009">
    <property type="protein sequence ID" value="CAB4709349.1"/>
    <property type="molecule type" value="Genomic_DNA"/>
</dbReference>
<feature type="domain" description="Glycosyltransferase subfamily 4-like N-terminal" evidence="3">
    <location>
        <begin position="25"/>
        <end position="179"/>
    </location>
</feature>
<organism evidence="4">
    <name type="scientific">freshwater metagenome</name>
    <dbReference type="NCBI Taxonomy" id="449393"/>
    <lineage>
        <taxon>unclassified sequences</taxon>
        <taxon>metagenomes</taxon>
        <taxon>ecological metagenomes</taxon>
    </lineage>
</organism>
<dbReference type="SUPFAM" id="SSF53756">
    <property type="entry name" value="UDP-Glycosyltransferase/glycogen phosphorylase"/>
    <property type="match status" value="1"/>
</dbReference>
<evidence type="ECO:0000313" key="4">
    <source>
        <dbReference type="EMBL" id="CAB4709349.1"/>
    </source>
</evidence>
<protein>
    <submittedName>
        <fullName evidence="4">Unannotated protein</fullName>
    </submittedName>
</protein>
<dbReference type="Gene3D" id="3.40.50.2000">
    <property type="entry name" value="Glycogen Phosphorylase B"/>
    <property type="match status" value="2"/>
</dbReference>
<sequence>MRIAFDVSPLSHERTGVNNYIRGSLHGLAEAAAAGGHEVVAFAPTSPKGRAVIKEAVAGFPLDLRLVGLPGAHWIRTAWSRAGRPPVERFLGPIDVLHFTDWMYPPQRSGIRATTIHDLVPLRFPEWVTPRTRSMHVRKYGHAAKTCDLMFANSAFTADDVAETLGFPRDRVIVAHPGIGEAFEIDGEAADLGRPYLLTVATLEPRKNLSTLVDAFRLLGDLDLNLVIVGGRGWGEQPALAYPGVELLGRVDDAELARLYRGAAAVVYPSRFEGFGMPITEAMASGAPVVASSHPSLDEACGDAALRADPESAESFAAAIREALGQREALRTAGLAHAATFSWAKTGRIFLEGYLQFA</sequence>
<evidence type="ECO:0000259" key="3">
    <source>
        <dbReference type="Pfam" id="PF13439"/>
    </source>
</evidence>
<dbReference type="CDD" id="cd03809">
    <property type="entry name" value="GT4_MtfB-like"/>
    <property type="match status" value="1"/>
</dbReference>
<dbReference type="Pfam" id="PF00534">
    <property type="entry name" value="Glycos_transf_1"/>
    <property type="match status" value="1"/>
</dbReference>
<proteinExistence type="predicted"/>
<accession>A0A6J6QEL0</accession>
<feature type="domain" description="Glycosyl transferase family 1" evidence="2">
    <location>
        <begin position="188"/>
        <end position="329"/>
    </location>
</feature>
<dbReference type="AlphaFoldDB" id="A0A6J6QEL0"/>
<name>A0A6J6QEL0_9ZZZZ</name>
<reference evidence="4" key="1">
    <citation type="submission" date="2020-05" db="EMBL/GenBank/DDBJ databases">
        <authorList>
            <person name="Chiriac C."/>
            <person name="Salcher M."/>
            <person name="Ghai R."/>
            <person name="Kavagutti S V."/>
        </authorList>
    </citation>
    <scope>NUCLEOTIDE SEQUENCE</scope>
</reference>
<evidence type="ECO:0000256" key="1">
    <source>
        <dbReference type="ARBA" id="ARBA00022679"/>
    </source>
</evidence>
<dbReference type="PANTHER" id="PTHR46401">
    <property type="entry name" value="GLYCOSYLTRANSFERASE WBBK-RELATED"/>
    <property type="match status" value="1"/>
</dbReference>
<evidence type="ECO:0000259" key="2">
    <source>
        <dbReference type="Pfam" id="PF00534"/>
    </source>
</evidence>
<dbReference type="GO" id="GO:0009103">
    <property type="term" value="P:lipopolysaccharide biosynthetic process"/>
    <property type="evidence" value="ECO:0007669"/>
    <property type="project" value="TreeGrafter"/>
</dbReference>
<dbReference type="InterPro" id="IPR001296">
    <property type="entry name" value="Glyco_trans_1"/>
</dbReference>
<keyword evidence="1" id="KW-0808">Transferase</keyword>
<dbReference type="Pfam" id="PF13439">
    <property type="entry name" value="Glyco_transf_4"/>
    <property type="match status" value="1"/>
</dbReference>
<dbReference type="GO" id="GO:0016757">
    <property type="term" value="F:glycosyltransferase activity"/>
    <property type="evidence" value="ECO:0007669"/>
    <property type="project" value="InterPro"/>
</dbReference>
<dbReference type="InterPro" id="IPR028098">
    <property type="entry name" value="Glyco_trans_4-like_N"/>
</dbReference>
<dbReference type="PANTHER" id="PTHR46401:SF2">
    <property type="entry name" value="GLYCOSYLTRANSFERASE WBBK-RELATED"/>
    <property type="match status" value="1"/>
</dbReference>